<dbReference type="GO" id="GO:0032153">
    <property type="term" value="C:cell division site"/>
    <property type="evidence" value="ECO:0007669"/>
    <property type="project" value="TreeGrafter"/>
</dbReference>
<dbReference type="AlphaFoldDB" id="A0A1G2KQT7"/>
<keyword evidence="4 6" id="KW-1133">Transmembrane helix</keyword>
<evidence type="ECO:0000313" key="7">
    <source>
        <dbReference type="EMBL" id="OHA01786.1"/>
    </source>
</evidence>
<dbReference type="Pfam" id="PF01098">
    <property type="entry name" value="FTSW_RODA_SPOVE"/>
    <property type="match status" value="1"/>
</dbReference>
<feature type="transmembrane region" description="Helical" evidence="6">
    <location>
        <begin position="334"/>
        <end position="356"/>
    </location>
</feature>
<sequence length="371" mass="41014">MFSFSELMRRLDWILASAVFILLAVGLVSLASISSNFSFPFFGRQLIWAALGIVVFFTFSFFDYRILRNYSGLLLILYGTLLASLVTLFIAATRVRGVLSWFHIGSFAIEPGEFMKIVLILILAKYFSRRHVEIYRLRHLVISGLYAGLPAILILLQPDLGTALIIASIWLGIILFAGIHWKHLLIFFLLAIVVAVGAWFFVLLPYQQARVVSFLNPWHDSRGTGYNAIQSMIAVGSGGLWGKGVGYGSQTHLNFLPEPATDFIFAAIAEEWGFLGILFLLSLFFVIFWRLTRIGMRAGDNFARLTVLGTATVLFVHLVIHAGMNMGLLPITGITLPFVSYGGSSLLTSMALIGLVESIAVRSLKSGHLIG</sequence>
<feature type="transmembrane region" description="Helical" evidence="6">
    <location>
        <begin position="139"/>
        <end position="156"/>
    </location>
</feature>
<feature type="transmembrane region" description="Helical" evidence="6">
    <location>
        <begin position="186"/>
        <end position="206"/>
    </location>
</feature>
<proteinExistence type="predicted"/>
<evidence type="ECO:0000256" key="6">
    <source>
        <dbReference type="SAM" id="Phobius"/>
    </source>
</evidence>
<feature type="transmembrane region" description="Helical" evidence="6">
    <location>
        <begin position="46"/>
        <end position="66"/>
    </location>
</feature>
<protein>
    <submittedName>
        <fullName evidence="7">Rod shape-determining protein RodA</fullName>
    </submittedName>
</protein>
<dbReference type="PANTHER" id="PTHR30474">
    <property type="entry name" value="CELL CYCLE PROTEIN"/>
    <property type="match status" value="1"/>
</dbReference>
<feature type="transmembrane region" description="Helical" evidence="6">
    <location>
        <begin position="301"/>
        <end position="322"/>
    </location>
</feature>
<evidence type="ECO:0000256" key="2">
    <source>
        <dbReference type="ARBA" id="ARBA00022692"/>
    </source>
</evidence>
<evidence type="ECO:0000256" key="5">
    <source>
        <dbReference type="ARBA" id="ARBA00023136"/>
    </source>
</evidence>
<evidence type="ECO:0000256" key="1">
    <source>
        <dbReference type="ARBA" id="ARBA00004141"/>
    </source>
</evidence>
<comment type="caution">
    <text evidence="7">The sequence shown here is derived from an EMBL/GenBank/DDBJ whole genome shotgun (WGS) entry which is preliminary data.</text>
</comment>
<dbReference type="InterPro" id="IPR011923">
    <property type="entry name" value="RodA/MrdB"/>
</dbReference>
<keyword evidence="3" id="KW-0133">Cell shape</keyword>
<dbReference type="Proteomes" id="UP000178710">
    <property type="component" value="Unassembled WGS sequence"/>
</dbReference>
<comment type="subcellular location">
    <subcellularLocation>
        <location evidence="1">Membrane</location>
        <topology evidence="1">Multi-pass membrane protein</topology>
    </subcellularLocation>
</comment>
<gene>
    <name evidence="7" type="ORF">A3C12_01520</name>
</gene>
<feature type="transmembrane region" description="Helical" evidence="6">
    <location>
        <begin position="263"/>
        <end position="289"/>
    </location>
</feature>
<keyword evidence="5 6" id="KW-0472">Membrane</keyword>
<feature type="transmembrane region" description="Helical" evidence="6">
    <location>
        <begin position="73"/>
        <end position="92"/>
    </location>
</feature>
<dbReference type="GO" id="GO:0008360">
    <property type="term" value="P:regulation of cell shape"/>
    <property type="evidence" value="ECO:0007669"/>
    <property type="project" value="UniProtKB-KW"/>
</dbReference>
<accession>A0A1G2KQT7</accession>
<organism evidence="7 8">
    <name type="scientific">Candidatus Sungbacteria bacterium RIFCSPHIGHO2_02_FULL_49_20</name>
    <dbReference type="NCBI Taxonomy" id="1802272"/>
    <lineage>
        <taxon>Bacteria</taxon>
        <taxon>Candidatus Sungiibacteriota</taxon>
    </lineage>
</organism>
<feature type="transmembrane region" description="Helical" evidence="6">
    <location>
        <begin position="162"/>
        <end position="179"/>
    </location>
</feature>
<feature type="transmembrane region" description="Helical" evidence="6">
    <location>
        <begin position="104"/>
        <end position="127"/>
    </location>
</feature>
<evidence type="ECO:0000256" key="3">
    <source>
        <dbReference type="ARBA" id="ARBA00022960"/>
    </source>
</evidence>
<dbReference type="NCBIfam" id="TIGR02210">
    <property type="entry name" value="rodA_shape"/>
    <property type="match status" value="1"/>
</dbReference>
<dbReference type="EMBL" id="MHQK01000018">
    <property type="protein sequence ID" value="OHA01786.1"/>
    <property type="molecule type" value="Genomic_DNA"/>
</dbReference>
<evidence type="ECO:0000313" key="8">
    <source>
        <dbReference type="Proteomes" id="UP000178710"/>
    </source>
</evidence>
<dbReference type="GO" id="GO:0005886">
    <property type="term" value="C:plasma membrane"/>
    <property type="evidence" value="ECO:0007669"/>
    <property type="project" value="TreeGrafter"/>
</dbReference>
<evidence type="ECO:0000256" key="4">
    <source>
        <dbReference type="ARBA" id="ARBA00022989"/>
    </source>
</evidence>
<reference evidence="7 8" key="1">
    <citation type="journal article" date="2016" name="Nat. Commun.">
        <title>Thousands of microbial genomes shed light on interconnected biogeochemical processes in an aquifer system.</title>
        <authorList>
            <person name="Anantharaman K."/>
            <person name="Brown C.T."/>
            <person name="Hug L.A."/>
            <person name="Sharon I."/>
            <person name="Castelle C.J."/>
            <person name="Probst A.J."/>
            <person name="Thomas B.C."/>
            <person name="Singh A."/>
            <person name="Wilkins M.J."/>
            <person name="Karaoz U."/>
            <person name="Brodie E.L."/>
            <person name="Williams K.H."/>
            <person name="Hubbard S.S."/>
            <person name="Banfield J.F."/>
        </authorList>
    </citation>
    <scope>NUCLEOTIDE SEQUENCE [LARGE SCALE GENOMIC DNA]</scope>
</reference>
<name>A0A1G2KQT7_9BACT</name>
<dbReference type="GO" id="GO:0051301">
    <property type="term" value="P:cell division"/>
    <property type="evidence" value="ECO:0007669"/>
    <property type="project" value="InterPro"/>
</dbReference>
<dbReference type="InterPro" id="IPR001182">
    <property type="entry name" value="FtsW/RodA"/>
</dbReference>
<dbReference type="GO" id="GO:0015648">
    <property type="term" value="F:lipid-linked peptidoglycan transporter activity"/>
    <property type="evidence" value="ECO:0007669"/>
    <property type="project" value="TreeGrafter"/>
</dbReference>
<keyword evidence="2 6" id="KW-0812">Transmembrane</keyword>